<dbReference type="RefSeq" id="WP_177716963.1">
    <property type="nucleotide sequence ID" value="NZ_JACRSQ010000014.1"/>
</dbReference>
<dbReference type="InterPro" id="IPR032560">
    <property type="entry name" value="DUF4932"/>
</dbReference>
<sequence>MKEIKVQINPCLELMNSILLTSRYNELTKPYIGYGLMTDTENEYTDSIKSFFQNYKNHKIYEVIENMIPHGFTFSRPVEIALSLDSRELSIRFPLSPLCIEYSGGIIKINELLELLKDFVKESNYFRFYESKLYFYDAYIRKANQTVRSNPFVSILENEFGKQQNSYNYVISSLMKGNFGICFQNSVTKKADIFSVFSSDDFSLSPAILLHEYSHSFINPLTEKYHDIVQKYQGTYEILAKYKLPNYLSGYEGWEECVNEHLVRAMTIYILRKCQYTELADQLLNNDLYCGYRYIPQILERYKYYDSNRNLYANFEHYYPILLNVFSNYITSAE</sequence>
<evidence type="ECO:0000313" key="1">
    <source>
        <dbReference type="EMBL" id="MBC8543940.1"/>
    </source>
</evidence>
<protein>
    <submittedName>
        <fullName evidence="1">DUF4932 domain-containing protein</fullName>
    </submittedName>
</protein>
<comment type="caution">
    <text evidence="1">The sequence shown here is derived from an EMBL/GenBank/DDBJ whole genome shotgun (WGS) entry which is preliminary data.</text>
</comment>
<dbReference type="AlphaFoldDB" id="A0A926DRK9"/>
<evidence type="ECO:0000313" key="2">
    <source>
        <dbReference type="Proteomes" id="UP000657006"/>
    </source>
</evidence>
<keyword evidence="2" id="KW-1185">Reference proteome</keyword>
<proteinExistence type="predicted"/>
<accession>A0A926DRK9</accession>
<organism evidence="1 2">
    <name type="scientific">Bianquea renquensis</name>
    <dbReference type="NCBI Taxonomy" id="2763661"/>
    <lineage>
        <taxon>Bacteria</taxon>
        <taxon>Bacillati</taxon>
        <taxon>Bacillota</taxon>
        <taxon>Clostridia</taxon>
        <taxon>Eubacteriales</taxon>
        <taxon>Bianqueaceae</taxon>
        <taxon>Bianquea</taxon>
    </lineage>
</organism>
<dbReference type="EMBL" id="JACRSQ010000014">
    <property type="protein sequence ID" value="MBC8543940.1"/>
    <property type="molecule type" value="Genomic_DNA"/>
</dbReference>
<name>A0A926DRK9_9FIRM</name>
<dbReference type="Pfam" id="PF16286">
    <property type="entry name" value="DUF4932"/>
    <property type="match status" value="1"/>
</dbReference>
<gene>
    <name evidence="1" type="ORF">H8730_10325</name>
</gene>
<reference evidence="1" key="1">
    <citation type="submission" date="2020-08" db="EMBL/GenBank/DDBJ databases">
        <title>Genome public.</title>
        <authorList>
            <person name="Liu C."/>
            <person name="Sun Q."/>
        </authorList>
    </citation>
    <scope>NUCLEOTIDE SEQUENCE</scope>
    <source>
        <strain evidence="1">NSJ-32</strain>
    </source>
</reference>
<dbReference type="Proteomes" id="UP000657006">
    <property type="component" value="Unassembled WGS sequence"/>
</dbReference>